<keyword evidence="2" id="KW-1185">Reference proteome</keyword>
<reference evidence="1 2" key="1">
    <citation type="submission" date="2021-06" db="EMBL/GenBank/DDBJ databases">
        <title>Caerostris extrusa draft genome.</title>
        <authorList>
            <person name="Kono N."/>
            <person name="Arakawa K."/>
        </authorList>
    </citation>
    <scope>NUCLEOTIDE SEQUENCE [LARGE SCALE GENOMIC DNA]</scope>
</reference>
<comment type="caution">
    <text evidence="1">The sequence shown here is derived from an EMBL/GenBank/DDBJ whole genome shotgun (WGS) entry which is preliminary data.</text>
</comment>
<organism evidence="1 2">
    <name type="scientific">Caerostris extrusa</name>
    <name type="common">Bark spider</name>
    <name type="synonym">Caerostris bankana</name>
    <dbReference type="NCBI Taxonomy" id="172846"/>
    <lineage>
        <taxon>Eukaryota</taxon>
        <taxon>Metazoa</taxon>
        <taxon>Ecdysozoa</taxon>
        <taxon>Arthropoda</taxon>
        <taxon>Chelicerata</taxon>
        <taxon>Arachnida</taxon>
        <taxon>Araneae</taxon>
        <taxon>Araneomorphae</taxon>
        <taxon>Entelegynae</taxon>
        <taxon>Araneoidea</taxon>
        <taxon>Araneidae</taxon>
        <taxon>Caerostris</taxon>
    </lineage>
</organism>
<evidence type="ECO:0000313" key="1">
    <source>
        <dbReference type="EMBL" id="GIY53070.1"/>
    </source>
</evidence>
<evidence type="ECO:0000313" key="2">
    <source>
        <dbReference type="Proteomes" id="UP001054945"/>
    </source>
</evidence>
<name>A0AAV4U609_CAEEX</name>
<dbReference type="Proteomes" id="UP001054945">
    <property type="component" value="Unassembled WGS sequence"/>
</dbReference>
<dbReference type="EMBL" id="BPLR01012320">
    <property type="protein sequence ID" value="GIY53070.1"/>
    <property type="molecule type" value="Genomic_DNA"/>
</dbReference>
<dbReference type="AlphaFoldDB" id="A0AAV4U609"/>
<proteinExistence type="predicted"/>
<gene>
    <name evidence="1" type="ORF">CEXT_59141</name>
</gene>
<protein>
    <submittedName>
        <fullName evidence="1">Uncharacterized protein</fullName>
    </submittedName>
</protein>
<sequence>MIPKRRSACEIKARLLQEPLMEPRGREPTEEVIYFCEFYSDAFTVHKTRSRILQRILPKCMVFVNPCFMAGVVSMLQQLTRISRFTTCNIALNVTENEPIAGE</sequence>
<accession>A0AAV4U609</accession>